<reference evidence="4 5" key="1">
    <citation type="submission" date="2021-01" db="EMBL/GenBank/DDBJ databases">
        <title>Streptomyces acididurans sp. nov., isolated from a peat swamp forest soil.</title>
        <authorList>
            <person name="Chantavorakit T."/>
            <person name="Duangmal K."/>
        </authorList>
    </citation>
    <scope>NUCLEOTIDE SEQUENCE [LARGE SCALE GENOMIC DNA]</scope>
    <source>
        <strain evidence="4 5">KK5PA1</strain>
    </source>
</reference>
<dbReference type="CDD" id="cd05374">
    <property type="entry name" value="17beta-HSD-like_SDR_c"/>
    <property type="match status" value="1"/>
</dbReference>
<dbReference type="PRINTS" id="PR00081">
    <property type="entry name" value="GDHRDH"/>
</dbReference>
<sequence>MLSDTPTWLITGCSTGLGRALARYVLQQGHRAVVTARDTGTLEEIVAGHEDRALVAALDVTDPASVADAARRAEDFGGVDVLVNNAGYGYVCAVEEGEDAQIRALFETNFFGMLAMTRAVLPAMRERGRGHVVNVSSIGGLTTYPAVGYYHATKFALEGLSEALGKEIAPFGLGVTIVEPGAFRTDFRGRSMRQSATRIPAYAATAGAARDAVLAADGQQENDPVRGAAAIVEAVTSQQPPTRLLLGNDALTQARAKLQAMGEEFTAWEKLTTSTRYAEPAN</sequence>
<keyword evidence="5" id="KW-1185">Reference proteome</keyword>
<dbReference type="RefSeq" id="WP_205358405.1">
    <property type="nucleotide sequence ID" value="NZ_JADKYB010000009.1"/>
</dbReference>
<accession>A0ABS2TT87</accession>
<comment type="similarity">
    <text evidence="1 3">Belongs to the short-chain dehydrogenases/reductases (SDR) family.</text>
</comment>
<evidence type="ECO:0000256" key="1">
    <source>
        <dbReference type="ARBA" id="ARBA00006484"/>
    </source>
</evidence>
<dbReference type="InterPro" id="IPR002347">
    <property type="entry name" value="SDR_fam"/>
</dbReference>
<keyword evidence="2" id="KW-0560">Oxidoreductase</keyword>
<dbReference type="InterPro" id="IPR051911">
    <property type="entry name" value="SDR_oxidoreductase"/>
</dbReference>
<name>A0ABS2TT87_9ACTN</name>
<dbReference type="EMBL" id="JADKYB010000009">
    <property type="protein sequence ID" value="MBM9506541.1"/>
    <property type="molecule type" value="Genomic_DNA"/>
</dbReference>
<evidence type="ECO:0000313" key="5">
    <source>
        <dbReference type="Proteomes" id="UP000749040"/>
    </source>
</evidence>
<evidence type="ECO:0000256" key="2">
    <source>
        <dbReference type="ARBA" id="ARBA00023002"/>
    </source>
</evidence>
<gene>
    <name evidence="4" type="ORF">ITX44_18665</name>
</gene>
<dbReference type="PANTHER" id="PTHR43976">
    <property type="entry name" value="SHORT CHAIN DEHYDROGENASE"/>
    <property type="match status" value="1"/>
</dbReference>
<dbReference type="PANTHER" id="PTHR43976:SF16">
    <property type="entry name" value="SHORT-CHAIN DEHYDROGENASE_REDUCTASE FAMILY PROTEIN"/>
    <property type="match status" value="1"/>
</dbReference>
<dbReference type="Pfam" id="PF00106">
    <property type="entry name" value="adh_short"/>
    <property type="match status" value="1"/>
</dbReference>
<dbReference type="PRINTS" id="PR00080">
    <property type="entry name" value="SDRFAMILY"/>
</dbReference>
<comment type="caution">
    <text evidence="4">The sequence shown here is derived from an EMBL/GenBank/DDBJ whole genome shotgun (WGS) entry which is preliminary data.</text>
</comment>
<protein>
    <submittedName>
        <fullName evidence="4">SDR family NAD(P)-dependent oxidoreductase</fullName>
    </submittedName>
</protein>
<dbReference type="NCBIfam" id="NF004824">
    <property type="entry name" value="PRK06180.1"/>
    <property type="match status" value="1"/>
</dbReference>
<dbReference type="Proteomes" id="UP000749040">
    <property type="component" value="Unassembled WGS sequence"/>
</dbReference>
<dbReference type="InterPro" id="IPR036291">
    <property type="entry name" value="NAD(P)-bd_dom_sf"/>
</dbReference>
<proteinExistence type="inferred from homology"/>
<dbReference type="Gene3D" id="3.40.50.720">
    <property type="entry name" value="NAD(P)-binding Rossmann-like Domain"/>
    <property type="match status" value="1"/>
</dbReference>
<dbReference type="SUPFAM" id="SSF51735">
    <property type="entry name" value="NAD(P)-binding Rossmann-fold domains"/>
    <property type="match status" value="1"/>
</dbReference>
<evidence type="ECO:0000313" key="4">
    <source>
        <dbReference type="EMBL" id="MBM9506541.1"/>
    </source>
</evidence>
<organism evidence="4 5">
    <name type="scientific">Actinacidiphila acididurans</name>
    <dbReference type="NCBI Taxonomy" id="2784346"/>
    <lineage>
        <taxon>Bacteria</taxon>
        <taxon>Bacillati</taxon>
        <taxon>Actinomycetota</taxon>
        <taxon>Actinomycetes</taxon>
        <taxon>Kitasatosporales</taxon>
        <taxon>Streptomycetaceae</taxon>
        <taxon>Actinacidiphila</taxon>
    </lineage>
</organism>
<evidence type="ECO:0000256" key="3">
    <source>
        <dbReference type="RuleBase" id="RU000363"/>
    </source>
</evidence>